<dbReference type="InterPro" id="IPR036286">
    <property type="entry name" value="LexA/Signal_pep-like_sf"/>
</dbReference>
<dbReference type="CDD" id="cd06530">
    <property type="entry name" value="S26_SPase_I"/>
    <property type="match status" value="1"/>
</dbReference>
<evidence type="ECO:0000313" key="3">
    <source>
        <dbReference type="Proteomes" id="UP001300502"/>
    </source>
</evidence>
<evidence type="ECO:0000313" key="2">
    <source>
        <dbReference type="EMBL" id="KAK4526528.1"/>
    </source>
</evidence>
<dbReference type="Proteomes" id="UP001300502">
    <property type="component" value="Unassembled WGS sequence"/>
</dbReference>
<sequence>MLRVLYWLARTKEAVEPNLKSLLSGKLTFSEFQRNVVEELRTPVLYTKVFSGDAMAPTLNDGVPPGQAGEKVVIRRLVSPSERTVFLDDIVVCRDPTDDRRNYVRRVIAMPGEEMVSDDPRDIPFSIPAGHCWVVCDNDKAVEAADSRKFGPLSFDLIHGRVLYSIRSPTNFTRIVNSKNAMRRDHIILAVEQSLLGEL</sequence>
<dbReference type="SUPFAM" id="SSF51306">
    <property type="entry name" value="LexA/Signal peptidase"/>
    <property type="match status" value="1"/>
</dbReference>
<keyword evidence="3" id="KW-1185">Reference proteome</keyword>
<dbReference type="InterPro" id="IPR053307">
    <property type="entry name" value="Mitochondrial_IM_protease"/>
</dbReference>
<dbReference type="PANTHER" id="PTHR47040:SF1">
    <property type="entry name" value="MITOCHONDRIAL ATP-INDEPENDENT INNER MEMBRANE PROTEASE SUBUNIT 2"/>
    <property type="match status" value="1"/>
</dbReference>
<dbReference type="GO" id="GO:0004252">
    <property type="term" value="F:serine-type endopeptidase activity"/>
    <property type="evidence" value="ECO:0007669"/>
    <property type="project" value="InterPro"/>
</dbReference>
<evidence type="ECO:0000259" key="1">
    <source>
        <dbReference type="Pfam" id="PF10502"/>
    </source>
</evidence>
<organism evidence="2 3">
    <name type="scientific">Galdieria yellowstonensis</name>
    <dbReference type="NCBI Taxonomy" id="3028027"/>
    <lineage>
        <taxon>Eukaryota</taxon>
        <taxon>Rhodophyta</taxon>
        <taxon>Bangiophyceae</taxon>
        <taxon>Galdieriales</taxon>
        <taxon>Galdieriaceae</taxon>
        <taxon>Galdieria</taxon>
    </lineage>
</organism>
<dbReference type="Gene3D" id="2.10.109.10">
    <property type="entry name" value="Umud Fragment, subunit A"/>
    <property type="match status" value="1"/>
</dbReference>
<feature type="domain" description="Peptidase S26" evidence="1">
    <location>
        <begin position="52"/>
        <end position="115"/>
    </location>
</feature>
<name>A0AAV9IGW7_9RHOD</name>
<dbReference type="PANTHER" id="PTHR47040">
    <property type="entry name" value="OSJNBA0068L06.9 PROTEIN"/>
    <property type="match status" value="1"/>
</dbReference>
<accession>A0AAV9IGW7</accession>
<dbReference type="Pfam" id="PF10502">
    <property type="entry name" value="Peptidase_S26"/>
    <property type="match status" value="1"/>
</dbReference>
<dbReference type="EMBL" id="JANCYU010000041">
    <property type="protein sequence ID" value="KAK4526528.1"/>
    <property type="molecule type" value="Genomic_DNA"/>
</dbReference>
<reference evidence="2 3" key="1">
    <citation type="submission" date="2022-07" db="EMBL/GenBank/DDBJ databases">
        <title>Genome-wide signatures of adaptation to extreme environments.</title>
        <authorList>
            <person name="Cho C.H."/>
            <person name="Yoon H.S."/>
        </authorList>
    </citation>
    <scope>NUCLEOTIDE SEQUENCE [LARGE SCALE GENOMIC DNA]</scope>
    <source>
        <strain evidence="2 3">108.79 E11</strain>
    </source>
</reference>
<comment type="caution">
    <text evidence="2">The sequence shown here is derived from an EMBL/GenBank/DDBJ whole genome shotgun (WGS) entry which is preliminary data.</text>
</comment>
<dbReference type="AlphaFoldDB" id="A0AAV9IGW7"/>
<gene>
    <name evidence="2" type="ORF">GAYE_SCF25G4444</name>
</gene>
<dbReference type="GO" id="GO:0006465">
    <property type="term" value="P:signal peptide processing"/>
    <property type="evidence" value="ECO:0007669"/>
    <property type="project" value="InterPro"/>
</dbReference>
<proteinExistence type="predicted"/>
<dbReference type="InterPro" id="IPR019533">
    <property type="entry name" value="Peptidase_S26"/>
</dbReference>
<protein>
    <recommendedName>
        <fullName evidence="1">Peptidase S26 domain-containing protein</fullName>
    </recommendedName>
</protein>